<feature type="compositionally biased region" description="Polar residues" evidence="7">
    <location>
        <begin position="447"/>
        <end position="487"/>
    </location>
</feature>
<keyword evidence="6" id="KW-0175">Coiled coil</keyword>
<evidence type="ECO:0000256" key="3">
    <source>
        <dbReference type="ARBA" id="ARBA00022692"/>
    </source>
</evidence>
<dbReference type="GO" id="GO:1990281">
    <property type="term" value="C:efflux pump complex"/>
    <property type="evidence" value="ECO:0007669"/>
    <property type="project" value="TreeGrafter"/>
</dbReference>
<proteinExistence type="predicted"/>
<dbReference type="GO" id="GO:0015288">
    <property type="term" value="F:porin activity"/>
    <property type="evidence" value="ECO:0007669"/>
    <property type="project" value="TreeGrafter"/>
</dbReference>
<evidence type="ECO:0000313" key="12">
    <source>
        <dbReference type="Proteomes" id="UP000321104"/>
    </source>
</evidence>
<keyword evidence="8" id="KW-0732">Signal</keyword>
<dbReference type="GO" id="GO:0015562">
    <property type="term" value="F:efflux transmembrane transporter activity"/>
    <property type="evidence" value="ECO:0007669"/>
    <property type="project" value="InterPro"/>
</dbReference>
<evidence type="ECO:0000313" key="11">
    <source>
        <dbReference type="Proteomes" id="UP000032673"/>
    </source>
</evidence>
<evidence type="ECO:0000256" key="2">
    <source>
        <dbReference type="ARBA" id="ARBA00022452"/>
    </source>
</evidence>
<feature type="compositionally biased region" description="Polar residues" evidence="7">
    <location>
        <begin position="499"/>
        <end position="508"/>
    </location>
</feature>
<sequence length="508" mass="54211">MRLFALSSALMVSVPLLWWPVSPAWGQDHDASSWSAHTTHAFRATEETDVPPAVSGGRLSFPAALALAWRMDPTRNELGVTQKAAKSRAKAARSWFAGGPTVSGNYFDDHFIGSNEGYTTYQGEVSVPLWLPGQGSATQSVAQAEADTAEKQAGVAHMSVAVRLLDATAAALLAQRRVETTSAFYRAASRISTDVTHATRLGEMTLADQQMADATRDTARSDCAIAQEEAQTAAAALEALLGAPSIPDITAFTATESAAMRLANSAAIEENDPRVQAARKETDAARAAMQLARRSFMPNPELGVGAIHEKQYGSPWDNRVGVTLSMPLPSSVHNAPLMAAARNRVAAADRQDILARRMVRQEIAQARARLQSSLTTLQNARNAATDLEKRATLLERSWKLQETPLDDAIRARQAAYTAALTRDRAEIVWHAAIVRALIATGDLPGLNTRSTDAASAGRNKTTQSQGTWATQNMAAETQGSPDTSEATTAGLRIPASLDAASSTDMQTP</sequence>
<dbReference type="Proteomes" id="UP000321104">
    <property type="component" value="Unassembled WGS sequence"/>
</dbReference>
<evidence type="ECO:0000256" key="6">
    <source>
        <dbReference type="SAM" id="Coils"/>
    </source>
</evidence>
<feature type="chain" id="PRO_5026824849" evidence="8">
    <location>
        <begin position="27"/>
        <end position="508"/>
    </location>
</feature>
<dbReference type="SUPFAM" id="SSF56954">
    <property type="entry name" value="Outer membrane efflux proteins (OEP)"/>
    <property type="match status" value="1"/>
</dbReference>
<feature type="signal peptide" evidence="8">
    <location>
        <begin position="1"/>
        <end position="26"/>
    </location>
</feature>
<keyword evidence="11" id="KW-1185">Reference proteome</keyword>
<evidence type="ECO:0000256" key="8">
    <source>
        <dbReference type="SAM" id="SignalP"/>
    </source>
</evidence>
<dbReference type="PANTHER" id="PTHR30026">
    <property type="entry name" value="OUTER MEMBRANE PROTEIN TOLC"/>
    <property type="match status" value="1"/>
</dbReference>
<dbReference type="InterPro" id="IPR051906">
    <property type="entry name" value="TolC-like"/>
</dbReference>
<comment type="caution">
    <text evidence="10">The sequence shown here is derived from an EMBL/GenBank/DDBJ whole genome shotgun (WGS) entry which is preliminary data.</text>
</comment>
<organism evidence="10 12">
    <name type="scientific">Acetobacter indonesiensis</name>
    <dbReference type="NCBI Taxonomy" id="104101"/>
    <lineage>
        <taxon>Bacteria</taxon>
        <taxon>Pseudomonadati</taxon>
        <taxon>Pseudomonadota</taxon>
        <taxon>Alphaproteobacteria</taxon>
        <taxon>Acetobacterales</taxon>
        <taxon>Acetobacteraceae</taxon>
        <taxon>Acetobacter</taxon>
    </lineage>
</organism>
<dbReference type="EMBL" id="BAMW01000016">
    <property type="protein sequence ID" value="GAN63048.1"/>
    <property type="molecule type" value="Genomic_DNA"/>
</dbReference>
<accession>A0A6N3T5A9</accession>
<dbReference type="AlphaFoldDB" id="A0A6N3T5A9"/>
<keyword evidence="2" id="KW-1134">Transmembrane beta strand</keyword>
<evidence type="ECO:0000256" key="5">
    <source>
        <dbReference type="ARBA" id="ARBA00023237"/>
    </source>
</evidence>
<evidence type="ECO:0000313" key="9">
    <source>
        <dbReference type="EMBL" id="GAN63048.1"/>
    </source>
</evidence>
<reference evidence="10 12" key="2">
    <citation type="submission" date="2019-07" db="EMBL/GenBank/DDBJ databases">
        <title>Whole genome shotgun sequence of Acetobacter indonesiensis NBRC 16471.</title>
        <authorList>
            <person name="Hosoyama A."/>
            <person name="Uohara A."/>
            <person name="Ohji S."/>
            <person name="Ichikawa N."/>
        </authorList>
    </citation>
    <scope>NUCLEOTIDE SEQUENCE [LARGE SCALE GENOMIC DNA]</scope>
    <source>
        <strain evidence="10 12">NBRC 16471</strain>
    </source>
</reference>
<keyword evidence="5" id="KW-0998">Cell outer membrane</keyword>
<dbReference type="Proteomes" id="UP000032673">
    <property type="component" value="Unassembled WGS sequence"/>
</dbReference>
<gene>
    <name evidence="9" type="ORF">Abin_016_056</name>
    <name evidence="10" type="ORF">AIN02nite_24960</name>
</gene>
<evidence type="ECO:0000313" key="10">
    <source>
        <dbReference type="EMBL" id="GEN04471.1"/>
    </source>
</evidence>
<comment type="subcellular location">
    <subcellularLocation>
        <location evidence="1">Cell outer membrane</location>
    </subcellularLocation>
</comment>
<reference evidence="9 11" key="1">
    <citation type="submission" date="2012-11" db="EMBL/GenBank/DDBJ databases">
        <title>Whole genome sequence of Acetobacter indonesiensis 5H-1.</title>
        <authorList>
            <person name="Azuma Y."/>
            <person name="Higashiura N."/>
            <person name="Hirakawa H."/>
            <person name="Matsushita K."/>
        </authorList>
    </citation>
    <scope>NUCLEOTIDE SEQUENCE [LARGE SCALE GENOMIC DNA]</scope>
    <source>
        <strain evidence="9 11">5H-1</strain>
    </source>
</reference>
<keyword evidence="4" id="KW-0472">Membrane</keyword>
<dbReference type="GO" id="GO:0009279">
    <property type="term" value="C:cell outer membrane"/>
    <property type="evidence" value="ECO:0007669"/>
    <property type="project" value="UniProtKB-SubCell"/>
</dbReference>
<feature type="coiled-coil region" evidence="6">
    <location>
        <begin position="363"/>
        <end position="397"/>
    </location>
</feature>
<dbReference type="Gene3D" id="1.20.1600.10">
    <property type="entry name" value="Outer membrane efflux proteins (OEP)"/>
    <property type="match status" value="1"/>
</dbReference>
<keyword evidence="3" id="KW-0812">Transmembrane</keyword>
<evidence type="ECO:0000256" key="7">
    <source>
        <dbReference type="SAM" id="MobiDB-lite"/>
    </source>
</evidence>
<dbReference type="EMBL" id="BJXQ01000019">
    <property type="protein sequence ID" value="GEN04471.1"/>
    <property type="molecule type" value="Genomic_DNA"/>
</dbReference>
<evidence type="ECO:0000256" key="1">
    <source>
        <dbReference type="ARBA" id="ARBA00004442"/>
    </source>
</evidence>
<evidence type="ECO:0000256" key="4">
    <source>
        <dbReference type="ARBA" id="ARBA00023136"/>
    </source>
</evidence>
<feature type="region of interest" description="Disordered" evidence="7">
    <location>
        <begin position="445"/>
        <end position="508"/>
    </location>
</feature>
<dbReference type="PANTHER" id="PTHR30026:SF20">
    <property type="entry name" value="OUTER MEMBRANE PROTEIN TOLC"/>
    <property type="match status" value="1"/>
</dbReference>
<dbReference type="RefSeq" id="WP_255319388.1">
    <property type="nucleotide sequence ID" value="NZ_BAMW01000016.1"/>
</dbReference>
<protein>
    <submittedName>
        <fullName evidence="9">Heavy metal efflux pump, cobalt/zinc/cadmium resistance protein CzcC</fullName>
    </submittedName>
</protein>
<name>A0A6N3T5A9_9PROT</name>